<gene>
    <name evidence="9" type="ORF">PRVXH_001232</name>
</gene>
<sequence>MSNNENSKNNRKRIYLSSPHMSDEGYEQQYVQQAFDTNWIAPLGENVNEFEKEFAAKVGSKAAAALSSGTAAIHLALKAAGVGKGDIVFCPTLTFAATANPIIYQNATPVFIDSDYKTWNMCPKALQEAFEKYPNVKVVIVVHLYGLSADMDKIMEICNRHNVTVIEDAAESLGTYYKGKHTGTISDYGIYSFNGNKIITTSGGGMLVSNNEERIQKARFWATQSRDQAKHYQHSELGFNYRMSNVVAGIGRGQLKVLEERVKKKRYIYEFYKKELGHFHGVDFMPINDWDEPNCWLTALTLSGKVRPIDVMEALEKENIEARPIWKPMHMQPYFEQYEYVGGDVSDKLFENGVCLPSDSKMTDEDLERVCKIVKGLWSK</sequence>
<dbReference type="EMBL" id="CP159485">
    <property type="protein sequence ID" value="XCI29881.1"/>
    <property type="molecule type" value="Genomic_DNA"/>
</dbReference>
<keyword evidence="2 9" id="KW-0032">Aminotransferase</keyword>
<evidence type="ECO:0000313" key="9">
    <source>
        <dbReference type="EMBL" id="XCI29881.1"/>
    </source>
</evidence>
<dbReference type="PANTHER" id="PTHR30244:SF34">
    <property type="entry name" value="DTDP-4-AMINO-4,6-DIDEOXYGALACTOSE TRANSAMINASE"/>
    <property type="match status" value="1"/>
</dbReference>
<dbReference type="InterPro" id="IPR015424">
    <property type="entry name" value="PyrdxlP-dep_Trfase"/>
</dbReference>
<dbReference type="Pfam" id="PF01041">
    <property type="entry name" value="DegT_DnrJ_EryC1"/>
    <property type="match status" value="1"/>
</dbReference>
<dbReference type="RefSeq" id="WP_353894429.1">
    <property type="nucleotide sequence ID" value="NZ_CP159485.1"/>
</dbReference>
<evidence type="ECO:0000256" key="2">
    <source>
        <dbReference type="ARBA" id="ARBA00022576"/>
    </source>
</evidence>
<dbReference type="Gene3D" id="3.40.640.10">
    <property type="entry name" value="Type I PLP-dependent aspartate aminotransferase-like (Major domain)"/>
    <property type="match status" value="1"/>
</dbReference>
<evidence type="ECO:0000256" key="3">
    <source>
        <dbReference type="ARBA" id="ARBA00022679"/>
    </source>
</evidence>
<name>A0AAU8HWT7_9FIRM</name>
<comment type="similarity">
    <text evidence="5 8">Belongs to the DegT/DnrJ/EryC1 family.</text>
</comment>
<dbReference type="SUPFAM" id="SSF53383">
    <property type="entry name" value="PLP-dependent transferases"/>
    <property type="match status" value="1"/>
</dbReference>
<dbReference type="Gene3D" id="3.90.1150.10">
    <property type="entry name" value="Aspartate Aminotransferase, domain 1"/>
    <property type="match status" value="1"/>
</dbReference>
<dbReference type="PANTHER" id="PTHR30244">
    <property type="entry name" value="TRANSAMINASE"/>
    <property type="match status" value="1"/>
</dbReference>
<evidence type="ECO:0000256" key="8">
    <source>
        <dbReference type="RuleBase" id="RU004508"/>
    </source>
</evidence>
<keyword evidence="3" id="KW-0808">Transferase</keyword>
<evidence type="ECO:0000256" key="7">
    <source>
        <dbReference type="PIRSR" id="PIRSR000390-2"/>
    </source>
</evidence>
<feature type="modified residue" description="N6-(pyridoxal phosphate)lysine" evidence="7">
    <location>
        <position position="197"/>
    </location>
</feature>
<dbReference type="GO" id="GO:0030170">
    <property type="term" value="F:pyridoxal phosphate binding"/>
    <property type="evidence" value="ECO:0007669"/>
    <property type="project" value="TreeGrafter"/>
</dbReference>
<dbReference type="CDD" id="cd00616">
    <property type="entry name" value="AHBA_syn"/>
    <property type="match status" value="1"/>
</dbReference>
<reference evidence="9" key="1">
    <citation type="journal article" date="2018" name="Antonie Van Leeuwenhoek">
        <title>Proteinivorax hydrogeniformans sp. nov., an anaerobic, haloalkaliphilic bacterium fermenting proteinaceous compounds with high hydrogen production.</title>
        <authorList>
            <person name="Boltyanskaya Y."/>
            <person name="Detkova E."/>
            <person name="Pimenov N."/>
            <person name="Kevbrin V."/>
        </authorList>
    </citation>
    <scope>NUCLEOTIDE SEQUENCE</scope>
    <source>
        <strain evidence="9">Z-710</strain>
    </source>
</reference>
<dbReference type="InterPro" id="IPR015422">
    <property type="entry name" value="PyrdxlP-dep_Trfase_small"/>
</dbReference>
<dbReference type="GO" id="GO:0000271">
    <property type="term" value="P:polysaccharide biosynthetic process"/>
    <property type="evidence" value="ECO:0007669"/>
    <property type="project" value="TreeGrafter"/>
</dbReference>
<evidence type="ECO:0000256" key="6">
    <source>
        <dbReference type="PIRSR" id="PIRSR000390-1"/>
    </source>
</evidence>
<feature type="active site" description="Proton acceptor" evidence="6">
    <location>
        <position position="197"/>
    </location>
</feature>
<dbReference type="GO" id="GO:0008483">
    <property type="term" value="F:transaminase activity"/>
    <property type="evidence" value="ECO:0007669"/>
    <property type="project" value="UniProtKB-KW"/>
</dbReference>
<dbReference type="InterPro" id="IPR000653">
    <property type="entry name" value="DegT/StrS_aminotransferase"/>
</dbReference>
<dbReference type="InterPro" id="IPR015421">
    <property type="entry name" value="PyrdxlP-dep_Trfase_major"/>
</dbReference>
<comment type="cofactor">
    <cofactor evidence="1">
        <name>pyridoxal 5'-phosphate</name>
        <dbReference type="ChEBI" id="CHEBI:597326"/>
    </cofactor>
</comment>
<reference evidence="9" key="2">
    <citation type="submission" date="2024-06" db="EMBL/GenBank/DDBJ databases">
        <authorList>
            <person name="Petrova K.O."/>
            <person name="Toshchakov S.V."/>
            <person name="Boltjanskaja Y.V."/>
            <person name="Kevbrin V.V."/>
        </authorList>
    </citation>
    <scope>NUCLEOTIDE SEQUENCE</scope>
    <source>
        <strain evidence="9">Z-710</strain>
    </source>
</reference>
<dbReference type="PIRSF" id="PIRSF000390">
    <property type="entry name" value="PLP_StrS"/>
    <property type="match status" value="1"/>
</dbReference>
<accession>A0AAU8HWT7</accession>
<dbReference type="FunFam" id="3.40.640.10:FF:000090">
    <property type="entry name" value="Pyridoxal phosphate-dependent aminotransferase"/>
    <property type="match status" value="1"/>
</dbReference>
<evidence type="ECO:0000256" key="1">
    <source>
        <dbReference type="ARBA" id="ARBA00001933"/>
    </source>
</evidence>
<organism evidence="9">
    <name type="scientific">Proteinivorax hydrogeniformans</name>
    <dbReference type="NCBI Taxonomy" id="1826727"/>
    <lineage>
        <taxon>Bacteria</taxon>
        <taxon>Bacillati</taxon>
        <taxon>Bacillota</taxon>
        <taxon>Clostridia</taxon>
        <taxon>Eubacteriales</taxon>
        <taxon>Proteinivoracaceae</taxon>
        <taxon>Proteinivorax</taxon>
    </lineage>
</organism>
<dbReference type="AlphaFoldDB" id="A0AAU8HWT7"/>
<evidence type="ECO:0000256" key="4">
    <source>
        <dbReference type="ARBA" id="ARBA00022898"/>
    </source>
</evidence>
<protein>
    <submittedName>
        <fullName evidence="9">Aminotransferase class I/II-fold pyridoxal phosphate-dependent enzyme</fullName>
    </submittedName>
</protein>
<evidence type="ECO:0000256" key="5">
    <source>
        <dbReference type="ARBA" id="ARBA00037999"/>
    </source>
</evidence>
<keyword evidence="4 7" id="KW-0663">Pyridoxal phosphate</keyword>
<proteinExistence type="inferred from homology"/>